<dbReference type="RefSeq" id="WP_274455174.1">
    <property type="nucleotide sequence ID" value="NZ_CP067097.1"/>
</dbReference>
<protein>
    <submittedName>
        <fullName evidence="1">Uncharacterized protein</fullName>
    </submittedName>
</protein>
<evidence type="ECO:0000313" key="1">
    <source>
        <dbReference type="EMBL" id="MDQ0188856.1"/>
    </source>
</evidence>
<dbReference type="EMBL" id="JAUSTP010000002">
    <property type="protein sequence ID" value="MDQ0188856.1"/>
    <property type="molecule type" value="Genomic_DNA"/>
</dbReference>
<sequence length="204" mass="23876">MSGRISLYEGKDTAVKSVFKLLQVCGVCSRHHVVYLCRHRVDPVQEAAEVLKRMRQQEYVDTWVRASDKPEVYRFSRAVREEYDAPLIQWNNGVDYRLAVTDLYLSLGQPDDFEAYPQLDFWSDGKNRILTPSAAVHGMIVELGVERWRRKRRIYEMYFEDVMWEMYFAKKPPVVILASDADDVTIDSSDGYELYIVQDMRDGD</sequence>
<dbReference type="Proteomes" id="UP001232973">
    <property type="component" value="Unassembled WGS sequence"/>
</dbReference>
<gene>
    <name evidence="1" type="ORF">J2S03_000668</name>
</gene>
<evidence type="ECO:0000313" key="2">
    <source>
        <dbReference type="Proteomes" id="UP001232973"/>
    </source>
</evidence>
<organism evidence="1 2">
    <name type="scientific">Alicyclobacillus cycloheptanicus</name>
    <dbReference type="NCBI Taxonomy" id="1457"/>
    <lineage>
        <taxon>Bacteria</taxon>
        <taxon>Bacillati</taxon>
        <taxon>Bacillota</taxon>
        <taxon>Bacilli</taxon>
        <taxon>Bacillales</taxon>
        <taxon>Alicyclobacillaceae</taxon>
        <taxon>Alicyclobacillus</taxon>
    </lineage>
</organism>
<proteinExistence type="predicted"/>
<accession>A0ABT9XEY5</accession>
<comment type="caution">
    <text evidence="1">The sequence shown here is derived from an EMBL/GenBank/DDBJ whole genome shotgun (WGS) entry which is preliminary data.</text>
</comment>
<keyword evidence="2" id="KW-1185">Reference proteome</keyword>
<reference evidence="1 2" key="1">
    <citation type="submission" date="2023-07" db="EMBL/GenBank/DDBJ databases">
        <title>Genomic Encyclopedia of Type Strains, Phase IV (KMG-IV): sequencing the most valuable type-strain genomes for metagenomic binning, comparative biology and taxonomic classification.</title>
        <authorList>
            <person name="Goeker M."/>
        </authorList>
    </citation>
    <scope>NUCLEOTIDE SEQUENCE [LARGE SCALE GENOMIC DNA]</scope>
    <source>
        <strain evidence="1 2">DSM 4006</strain>
    </source>
</reference>
<name>A0ABT9XEY5_9BACL</name>